<accession>A0A917H146</accession>
<evidence type="ECO:0000313" key="2">
    <source>
        <dbReference type="Proteomes" id="UP000638848"/>
    </source>
</evidence>
<dbReference type="RefSeq" id="WP_188538583.1">
    <property type="nucleotide sequence ID" value="NZ_BMEQ01000018.1"/>
</dbReference>
<gene>
    <name evidence="1" type="ORF">GCM10011374_29740</name>
</gene>
<organism evidence="1 2">
    <name type="scientific">Kocuria dechangensis</name>
    <dbReference type="NCBI Taxonomy" id="1176249"/>
    <lineage>
        <taxon>Bacteria</taxon>
        <taxon>Bacillati</taxon>
        <taxon>Actinomycetota</taxon>
        <taxon>Actinomycetes</taxon>
        <taxon>Micrococcales</taxon>
        <taxon>Micrococcaceae</taxon>
        <taxon>Kocuria</taxon>
    </lineage>
</organism>
<comment type="caution">
    <text evidence="1">The sequence shown here is derived from an EMBL/GenBank/DDBJ whole genome shotgun (WGS) entry which is preliminary data.</text>
</comment>
<name>A0A917H146_9MICC</name>
<reference evidence="1" key="1">
    <citation type="journal article" date="2014" name="Int. J. Syst. Evol. Microbiol.">
        <title>Complete genome sequence of Corynebacterium casei LMG S-19264T (=DSM 44701T), isolated from a smear-ripened cheese.</title>
        <authorList>
            <consortium name="US DOE Joint Genome Institute (JGI-PGF)"/>
            <person name="Walter F."/>
            <person name="Albersmeier A."/>
            <person name="Kalinowski J."/>
            <person name="Ruckert C."/>
        </authorList>
    </citation>
    <scope>NUCLEOTIDE SEQUENCE</scope>
    <source>
        <strain evidence="1">CGMCC 1.12187</strain>
    </source>
</reference>
<dbReference type="EMBL" id="BMEQ01000018">
    <property type="protein sequence ID" value="GGG64233.1"/>
    <property type="molecule type" value="Genomic_DNA"/>
</dbReference>
<keyword evidence="2" id="KW-1185">Reference proteome</keyword>
<protein>
    <submittedName>
        <fullName evidence="1">Uncharacterized protein</fullName>
    </submittedName>
</protein>
<sequence>MDVRIVETLAMLEIGDGVLTALFPVEHYSRWEFGPWAPAMAWFKERPGLTRALGVAQTVAAVAVAASLSKTPGPAWTKS</sequence>
<proteinExistence type="predicted"/>
<dbReference type="Proteomes" id="UP000638848">
    <property type="component" value="Unassembled WGS sequence"/>
</dbReference>
<evidence type="ECO:0000313" key="1">
    <source>
        <dbReference type="EMBL" id="GGG64233.1"/>
    </source>
</evidence>
<dbReference type="AlphaFoldDB" id="A0A917H146"/>
<reference evidence="1" key="2">
    <citation type="submission" date="2020-09" db="EMBL/GenBank/DDBJ databases">
        <authorList>
            <person name="Sun Q."/>
            <person name="Zhou Y."/>
        </authorList>
    </citation>
    <scope>NUCLEOTIDE SEQUENCE</scope>
    <source>
        <strain evidence="1">CGMCC 1.12187</strain>
    </source>
</reference>